<reference evidence="3" key="1">
    <citation type="journal article" date="2018" name="Nat. Plants">
        <title>Whole-genome landscape of Medicago truncatula symbiotic genes.</title>
        <authorList>
            <person name="Pecrix Y."/>
            <person name="Staton S.E."/>
            <person name="Sallet E."/>
            <person name="Lelandais-Briere C."/>
            <person name="Moreau S."/>
            <person name="Carrere S."/>
            <person name="Blein T."/>
            <person name="Jardinaud M.F."/>
            <person name="Latrasse D."/>
            <person name="Zouine M."/>
            <person name="Zahm M."/>
            <person name="Kreplak J."/>
            <person name="Mayjonade B."/>
            <person name="Satge C."/>
            <person name="Perez M."/>
            <person name="Cauet S."/>
            <person name="Marande W."/>
            <person name="Chantry-Darmon C."/>
            <person name="Lopez-Roques C."/>
            <person name="Bouchez O."/>
            <person name="Berard A."/>
            <person name="Debelle F."/>
            <person name="Munos S."/>
            <person name="Bendahmane A."/>
            <person name="Berges H."/>
            <person name="Niebel A."/>
            <person name="Buitink J."/>
            <person name="Frugier F."/>
            <person name="Benhamed M."/>
            <person name="Crespi M."/>
            <person name="Gouzy J."/>
            <person name="Gamas P."/>
        </authorList>
    </citation>
    <scope>NUCLEOTIDE SEQUENCE [LARGE SCALE GENOMIC DNA]</scope>
    <source>
        <strain evidence="3">cv. Jemalong A17</strain>
    </source>
</reference>
<organism evidence="2 3">
    <name type="scientific">Medicago truncatula</name>
    <name type="common">Barrel medic</name>
    <name type="synonym">Medicago tribuloides</name>
    <dbReference type="NCBI Taxonomy" id="3880"/>
    <lineage>
        <taxon>Eukaryota</taxon>
        <taxon>Viridiplantae</taxon>
        <taxon>Streptophyta</taxon>
        <taxon>Embryophyta</taxon>
        <taxon>Tracheophyta</taxon>
        <taxon>Spermatophyta</taxon>
        <taxon>Magnoliopsida</taxon>
        <taxon>eudicotyledons</taxon>
        <taxon>Gunneridae</taxon>
        <taxon>Pentapetalae</taxon>
        <taxon>rosids</taxon>
        <taxon>fabids</taxon>
        <taxon>Fabales</taxon>
        <taxon>Fabaceae</taxon>
        <taxon>Papilionoideae</taxon>
        <taxon>50 kb inversion clade</taxon>
        <taxon>NPAAA clade</taxon>
        <taxon>Hologalegina</taxon>
        <taxon>IRL clade</taxon>
        <taxon>Trifolieae</taxon>
        <taxon>Medicago</taxon>
    </lineage>
</organism>
<dbReference type="EMBL" id="PSQE01000001">
    <property type="protein sequence ID" value="RHN79387.1"/>
    <property type="molecule type" value="Genomic_DNA"/>
</dbReference>
<dbReference type="Gramene" id="rna3173">
    <property type="protein sequence ID" value="RHN79387.1"/>
    <property type="gene ID" value="gene3173"/>
</dbReference>
<gene>
    <name evidence="2" type="ORF">MtrunA17_Chr1g0176811</name>
</gene>
<evidence type="ECO:0000313" key="2">
    <source>
        <dbReference type="EMBL" id="RHN79387.1"/>
    </source>
</evidence>
<comment type="caution">
    <text evidence="2">The sequence shown here is derived from an EMBL/GenBank/DDBJ whole genome shotgun (WGS) entry which is preliminary data.</text>
</comment>
<evidence type="ECO:0000256" key="1">
    <source>
        <dbReference type="SAM" id="Phobius"/>
    </source>
</evidence>
<evidence type="ECO:0008006" key="4">
    <source>
        <dbReference type="Google" id="ProtNLM"/>
    </source>
</evidence>
<proteinExistence type="predicted"/>
<feature type="transmembrane region" description="Helical" evidence="1">
    <location>
        <begin position="47"/>
        <end position="71"/>
    </location>
</feature>
<feature type="transmembrane region" description="Helical" evidence="1">
    <location>
        <begin position="6"/>
        <end position="26"/>
    </location>
</feature>
<keyword evidence="1" id="KW-1133">Transmembrane helix</keyword>
<sequence>MYTLYLVGGVVVFGVGRVVSFVFCWCCSSFVQLGDNARKGLVLRRSVLAVVVIHVPSDLFWVLFGLCLVGSCHFLDWLVFTVALDAFSLSPSDACLRPR</sequence>
<accession>A0A396JXG9</accession>
<protein>
    <recommendedName>
        <fullName evidence="4">Transmembrane protein</fullName>
    </recommendedName>
</protein>
<dbReference type="AlphaFoldDB" id="A0A396JXG9"/>
<evidence type="ECO:0000313" key="3">
    <source>
        <dbReference type="Proteomes" id="UP000265566"/>
    </source>
</evidence>
<name>A0A396JXG9_MEDTR</name>
<dbReference type="Proteomes" id="UP000265566">
    <property type="component" value="Chromosome 1"/>
</dbReference>
<keyword evidence="1" id="KW-0472">Membrane</keyword>
<keyword evidence="1" id="KW-0812">Transmembrane</keyword>